<keyword evidence="4" id="KW-0804">Transcription</keyword>
<evidence type="ECO:0000256" key="4">
    <source>
        <dbReference type="ARBA" id="ARBA00023163"/>
    </source>
</evidence>
<gene>
    <name evidence="7" type="ORF">LUZ62_013874</name>
    <name evidence="8" type="ORF">LUZ62_039015</name>
</gene>
<evidence type="ECO:0000256" key="3">
    <source>
        <dbReference type="ARBA" id="ARBA00023125"/>
    </source>
</evidence>
<dbReference type="GO" id="GO:0003700">
    <property type="term" value="F:DNA-binding transcription factor activity"/>
    <property type="evidence" value="ECO:0007669"/>
    <property type="project" value="InterPro"/>
</dbReference>
<name>A0AAV8AG73_9POAL</name>
<evidence type="ECO:0000256" key="2">
    <source>
        <dbReference type="ARBA" id="ARBA00023015"/>
    </source>
</evidence>
<dbReference type="InterPro" id="IPR036576">
    <property type="entry name" value="WRKY_dom_sf"/>
</dbReference>
<dbReference type="Gene3D" id="2.20.25.80">
    <property type="entry name" value="WRKY domain"/>
    <property type="match status" value="1"/>
</dbReference>
<evidence type="ECO:0000256" key="1">
    <source>
        <dbReference type="ARBA" id="ARBA00004123"/>
    </source>
</evidence>
<sequence length="228" mass="25681">MQSSDYKQLSLQDYLTFYNGCCADDLTRSQLKQILSIHGFVQLGNARKEYLMDAVRSLPMIPPVRSTINTNLVPLISLHVASLSVLEVTQDMQVIGWEEGSIQSVKTIEPKVPSMSLSFKVEQVPKTDGKLKEQDKGSPSICAFPSWKLNRISGEKTTIQIAAKSSKNADPYTWHQSGSMRIIGFPHLRRYYKCTEKGCFAKKHIDRDATDPSMYIITYKGSHNHPIP</sequence>
<keyword evidence="2" id="KW-0805">Transcription regulation</keyword>
<dbReference type="Pfam" id="PF03106">
    <property type="entry name" value="WRKY"/>
    <property type="match status" value="1"/>
</dbReference>
<dbReference type="Pfam" id="PF25042">
    <property type="entry name" value="DUF7787"/>
    <property type="match status" value="1"/>
</dbReference>
<organism evidence="7 9">
    <name type="scientific">Rhynchospora pubera</name>
    <dbReference type="NCBI Taxonomy" id="906938"/>
    <lineage>
        <taxon>Eukaryota</taxon>
        <taxon>Viridiplantae</taxon>
        <taxon>Streptophyta</taxon>
        <taxon>Embryophyta</taxon>
        <taxon>Tracheophyta</taxon>
        <taxon>Spermatophyta</taxon>
        <taxon>Magnoliopsida</taxon>
        <taxon>Liliopsida</taxon>
        <taxon>Poales</taxon>
        <taxon>Cyperaceae</taxon>
        <taxon>Cyperoideae</taxon>
        <taxon>Rhynchosporeae</taxon>
        <taxon>Rhynchospora</taxon>
    </lineage>
</organism>
<evidence type="ECO:0000313" key="7">
    <source>
        <dbReference type="EMBL" id="KAJ4730540.1"/>
    </source>
</evidence>
<keyword evidence="3 7" id="KW-0238">DNA-binding</keyword>
<dbReference type="PANTHER" id="PTHR35096:SF8">
    <property type="entry name" value="OS03G0308600 PROTEIN"/>
    <property type="match status" value="1"/>
</dbReference>
<dbReference type="PROSITE" id="PS50811">
    <property type="entry name" value="WRKY"/>
    <property type="match status" value="1"/>
</dbReference>
<evidence type="ECO:0000313" key="8">
    <source>
        <dbReference type="EMBL" id="KAJ4787769.1"/>
    </source>
</evidence>
<feature type="domain" description="WRKY" evidence="6">
    <location>
        <begin position="163"/>
        <end position="228"/>
    </location>
</feature>
<comment type="subcellular location">
    <subcellularLocation>
        <location evidence="1">Nucleus</location>
    </subcellularLocation>
</comment>
<keyword evidence="9" id="KW-1185">Reference proteome</keyword>
<dbReference type="EMBL" id="JAMFTS010008224">
    <property type="protein sequence ID" value="KAJ4730540.1"/>
    <property type="molecule type" value="Genomic_DNA"/>
</dbReference>
<dbReference type="GO" id="GO:0005634">
    <property type="term" value="C:nucleus"/>
    <property type="evidence" value="ECO:0007669"/>
    <property type="project" value="UniProtKB-SubCell"/>
</dbReference>
<dbReference type="InterPro" id="IPR003657">
    <property type="entry name" value="WRKY_dom"/>
</dbReference>
<protein>
    <submittedName>
        <fullName evidence="7">WRKY DNA-binding protein 26</fullName>
    </submittedName>
</protein>
<keyword evidence="5" id="KW-0539">Nucleus</keyword>
<evidence type="ECO:0000313" key="9">
    <source>
        <dbReference type="Proteomes" id="UP001140206"/>
    </source>
</evidence>
<dbReference type="SMART" id="SM00774">
    <property type="entry name" value="WRKY"/>
    <property type="match status" value="1"/>
</dbReference>
<accession>A0AAV8AG73</accession>
<dbReference type="PANTHER" id="PTHR35096">
    <property type="entry name" value="BNAA08G28570D PROTEIN"/>
    <property type="match status" value="1"/>
</dbReference>
<proteinExistence type="predicted"/>
<dbReference type="SUPFAM" id="SSF118290">
    <property type="entry name" value="WRKY DNA-binding domain"/>
    <property type="match status" value="1"/>
</dbReference>
<dbReference type="EMBL" id="JAMFTS010000002">
    <property type="protein sequence ID" value="KAJ4787769.1"/>
    <property type="molecule type" value="Genomic_DNA"/>
</dbReference>
<evidence type="ECO:0000256" key="5">
    <source>
        <dbReference type="ARBA" id="ARBA00023242"/>
    </source>
</evidence>
<dbReference type="GO" id="GO:0043565">
    <property type="term" value="F:sequence-specific DNA binding"/>
    <property type="evidence" value="ECO:0007669"/>
    <property type="project" value="InterPro"/>
</dbReference>
<dbReference type="Proteomes" id="UP001140206">
    <property type="component" value="Chromosome 2"/>
</dbReference>
<dbReference type="AlphaFoldDB" id="A0AAV8AG73"/>
<comment type="caution">
    <text evidence="7">The sequence shown here is derived from an EMBL/GenBank/DDBJ whole genome shotgun (WGS) entry which is preliminary data.</text>
</comment>
<evidence type="ECO:0000259" key="6">
    <source>
        <dbReference type="PROSITE" id="PS50811"/>
    </source>
</evidence>
<reference evidence="7" key="1">
    <citation type="submission" date="2022-08" db="EMBL/GenBank/DDBJ databases">
        <authorList>
            <person name="Marques A."/>
        </authorList>
    </citation>
    <scope>NUCLEOTIDE SEQUENCE</scope>
    <source>
        <strain evidence="7">RhyPub2mFocal</strain>
        <tissue evidence="7">Leaves</tissue>
    </source>
</reference>
<dbReference type="InterPro" id="IPR056689">
    <property type="entry name" value="DUF7787"/>
</dbReference>